<keyword evidence="2" id="KW-1185">Reference proteome</keyword>
<evidence type="ECO:0000313" key="2">
    <source>
        <dbReference type="Proteomes" id="UP000176204"/>
    </source>
</evidence>
<reference evidence="2" key="1">
    <citation type="submission" date="2016-09" db="EMBL/GenBank/DDBJ databases">
        <authorList>
            <person name="Koehorst J."/>
        </authorList>
    </citation>
    <scope>NUCLEOTIDE SEQUENCE [LARGE SCALE GENOMIC DNA]</scope>
</reference>
<accession>A0A1H6LAG8</accession>
<name>A0A1H6LAG8_9BACT</name>
<dbReference type="EMBL" id="LT629973">
    <property type="protein sequence ID" value="SEH85274.1"/>
    <property type="molecule type" value="Genomic_DNA"/>
</dbReference>
<gene>
    <name evidence="1" type="ORF">PYTT_1216</name>
</gene>
<dbReference type="Proteomes" id="UP000176204">
    <property type="component" value="Chromosome I"/>
</dbReference>
<dbReference type="AlphaFoldDB" id="A0A1H6LAG8"/>
<proteinExistence type="predicted"/>
<evidence type="ECO:0000313" key="1">
    <source>
        <dbReference type="EMBL" id="SEH85274.1"/>
    </source>
</evidence>
<protein>
    <submittedName>
        <fullName evidence="1">Uncharacterized protein</fullName>
    </submittedName>
</protein>
<dbReference type="KEGG" id="agl:PYTT_1216"/>
<organism evidence="1 2">
    <name type="scientific">Akkermansia glycaniphila</name>
    <dbReference type="NCBI Taxonomy" id="1679444"/>
    <lineage>
        <taxon>Bacteria</taxon>
        <taxon>Pseudomonadati</taxon>
        <taxon>Verrucomicrobiota</taxon>
        <taxon>Verrucomicrobiia</taxon>
        <taxon>Verrucomicrobiales</taxon>
        <taxon>Akkermansiaceae</taxon>
        <taxon>Akkermansia</taxon>
    </lineage>
</organism>
<sequence length="182" mass="20815">MVLQRGVTANQISQCSSICQSRPDCSAIRPELYIFQMSDSHFSASAAYSRHMQTAINQVLKDIFIYHNTLILYEKIVLYHILAETGGKTDSCSGPFFIVLMIRQGATLSASHIEQKNGISPRNEIPFYPFSGCTRSNSATAHRKAETAQNHKNCRCRLRYLRCIDTYIRRIIFRWCNRNGIE</sequence>